<keyword evidence="2" id="KW-1185">Reference proteome</keyword>
<name>A0ACC7NYK9_9BACL</name>
<accession>A0ACC7NYK9</accession>
<reference evidence="1" key="1">
    <citation type="submission" date="2024-12" db="EMBL/GenBank/DDBJ databases">
        <authorList>
            <person name="Wu N."/>
        </authorList>
    </citation>
    <scope>NUCLEOTIDE SEQUENCE</scope>
    <source>
        <strain evidence="1">P15</strain>
    </source>
</reference>
<evidence type="ECO:0000313" key="1">
    <source>
        <dbReference type="EMBL" id="MFM9329854.1"/>
    </source>
</evidence>
<proteinExistence type="predicted"/>
<dbReference type="EMBL" id="JBJURJ010000010">
    <property type="protein sequence ID" value="MFM9329854.1"/>
    <property type="molecule type" value="Genomic_DNA"/>
</dbReference>
<comment type="caution">
    <text evidence="1">The sequence shown here is derived from an EMBL/GenBank/DDBJ whole genome shotgun (WGS) entry which is preliminary data.</text>
</comment>
<evidence type="ECO:0000313" key="2">
    <source>
        <dbReference type="Proteomes" id="UP001631969"/>
    </source>
</evidence>
<gene>
    <name evidence="1" type="ORF">ACI1P1_16280</name>
</gene>
<sequence>MSLLHGELEWMEKLRPELVGYCYRMMGSIFEAEDAVQDAMVRAWQSWDQLQQEGSRKAWVYRIVTNICIDRLRSAKRRALPMDLSEPAAQITEPKEQLPNASWVWPVPDSVGNPADIVVNKESIRLSFIAILQTLPPRQRAVLILQEVFRWPATQTAEAMGMTVAAVNSALQRARATLTKAELRSEALQELDDDADQELLARYVEAFERYDIDSLLALFHENGSLSMPPFVMWVNGRPDMSLFYETTRRHCLGSRMLPLRANGGCPAFAQYVPAGDDGRLLPWAIHIPEIKDGRILHLHHFIDPALFSRFGLPPFLDTKIN</sequence>
<dbReference type="Proteomes" id="UP001631969">
    <property type="component" value="Unassembled WGS sequence"/>
</dbReference>
<protein>
    <submittedName>
        <fullName evidence="1">Sigma-70 family RNA polymerase sigma factor</fullName>
    </submittedName>
</protein>
<organism evidence="1 2">
    <name type="scientific">Paenibacillus mesotrionivorans</name>
    <dbReference type="NCBI Taxonomy" id="3160968"/>
    <lineage>
        <taxon>Bacteria</taxon>
        <taxon>Bacillati</taxon>
        <taxon>Bacillota</taxon>
        <taxon>Bacilli</taxon>
        <taxon>Bacillales</taxon>
        <taxon>Paenibacillaceae</taxon>
        <taxon>Paenibacillus</taxon>
    </lineage>
</organism>